<keyword evidence="11" id="KW-1185">Reference proteome</keyword>
<dbReference type="NCBIfam" id="TIGR03462">
    <property type="entry name" value="CarR_dom_SF"/>
    <property type="match status" value="2"/>
</dbReference>
<feature type="transmembrane region" description="Helical" evidence="8">
    <location>
        <begin position="78"/>
        <end position="98"/>
    </location>
</feature>
<protein>
    <submittedName>
        <fullName evidence="10">Lycopene cyclase domain-containing protein</fullName>
    </submittedName>
</protein>
<evidence type="ECO:0000256" key="8">
    <source>
        <dbReference type="SAM" id="Phobius"/>
    </source>
</evidence>
<feature type="domain" description="Lycopene cyclase" evidence="9">
    <location>
        <begin position="128"/>
        <end position="219"/>
    </location>
</feature>
<evidence type="ECO:0000256" key="4">
    <source>
        <dbReference type="ARBA" id="ARBA00022746"/>
    </source>
</evidence>
<evidence type="ECO:0000256" key="2">
    <source>
        <dbReference type="ARBA" id="ARBA00004829"/>
    </source>
</evidence>
<feature type="transmembrane region" description="Helical" evidence="8">
    <location>
        <begin position="6"/>
        <end position="21"/>
    </location>
</feature>
<proteinExistence type="predicted"/>
<feature type="transmembrane region" description="Helical" evidence="8">
    <location>
        <begin position="133"/>
        <end position="150"/>
    </location>
</feature>
<keyword evidence="6 8" id="KW-0472">Membrane</keyword>
<dbReference type="EMBL" id="JAEHFW010000001">
    <property type="protein sequence ID" value="MBK0378161.1"/>
    <property type="molecule type" value="Genomic_DNA"/>
</dbReference>
<dbReference type="RefSeq" id="WP_200063700.1">
    <property type="nucleotide sequence ID" value="NZ_JAEHFW010000001.1"/>
</dbReference>
<comment type="caution">
    <text evidence="10">The sequence shown here is derived from an EMBL/GenBank/DDBJ whole genome shotgun (WGS) entry which is preliminary data.</text>
</comment>
<evidence type="ECO:0000256" key="1">
    <source>
        <dbReference type="ARBA" id="ARBA00004141"/>
    </source>
</evidence>
<evidence type="ECO:0000256" key="6">
    <source>
        <dbReference type="ARBA" id="ARBA00023136"/>
    </source>
</evidence>
<keyword evidence="5 8" id="KW-1133">Transmembrane helix</keyword>
<comment type="pathway">
    <text evidence="2">Carotenoid biosynthesis.</text>
</comment>
<organism evidence="10 11">
    <name type="scientific">Mucilaginibacter segetis</name>
    <dbReference type="NCBI Taxonomy" id="2793071"/>
    <lineage>
        <taxon>Bacteria</taxon>
        <taxon>Pseudomonadati</taxon>
        <taxon>Bacteroidota</taxon>
        <taxon>Sphingobacteriia</taxon>
        <taxon>Sphingobacteriales</taxon>
        <taxon>Sphingobacteriaceae</taxon>
        <taxon>Mucilaginibacter</taxon>
    </lineage>
</organism>
<dbReference type="Pfam" id="PF18916">
    <property type="entry name" value="Lycopene_cyc"/>
    <property type="match status" value="2"/>
</dbReference>
<keyword evidence="7" id="KW-0413">Isomerase</keyword>
<keyword evidence="4" id="KW-0125">Carotenoid biosynthesis</keyword>
<evidence type="ECO:0000256" key="3">
    <source>
        <dbReference type="ARBA" id="ARBA00022692"/>
    </source>
</evidence>
<sequence>MKYTYLIINILTVIFPVILSFDKRVQFCKSWKYLWPGMAITGFVFLFWDVLFTKQGVWSFNDQYITGFKLFDLPVEEILFFLTVPFACVFIYCCLNYYIKWRLSNKASKLISYFILILSGVLLLLFHNRLYTVVTFGLLLFFMLVLVGVTKSKWLNQFYIAYVVSLVPFYLVNGFLTSIPVVLYNDHQNTGLRIGTIPFEDHFYSMTLLLMNIAFFEYFKNRKKLSE</sequence>
<dbReference type="GO" id="GO:0016117">
    <property type="term" value="P:carotenoid biosynthetic process"/>
    <property type="evidence" value="ECO:0007669"/>
    <property type="project" value="UniProtKB-KW"/>
</dbReference>
<name>A0A934PS17_9SPHI</name>
<dbReference type="GO" id="GO:0016020">
    <property type="term" value="C:membrane"/>
    <property type="evidence" value="ECO:0007669"/>
    <property type="project" value="UniProtKB-SubCell"/>
</dbReference>
<evidence type="ECO:0000256" key="7">
    <source>
        <dbReference type="ARBA" id="ARBA00023235"/>
    </source>
</evidence>
<feature type="transmembrane region" description="Helical" evidence="8">
    <location>
        <begin position="33"/>
        <end position="52"/>
    </location>
</feature>
<feature type="transmembrane region" description="Helical" evidence="8">
    <location>
        <begin position="203"/>
        <end position="219"/>
    </location>
</feature>
<dbReference type="GO" id="GO:0045436">
    <property type="term" value="F:lycopene beta cyclase activity"/>
    <property type="evidence" value="ECO:0007669"/>
    <property type="project" value="UniProtKB-ARBA"/>
</dbReference>
<keyword evidence="3 8" id="KW-0812">Transmembrane</keyword>
<comment type="subcellular location">
    <subcellularLocation>
        <location evidence="1">Membrane</location>
        <topology evidence="1">Multi-pass membrane protein</topology>
    </subcellularLocation>
</comment>
<evidence type="ECO:0000256" key="5">
    <source>
        <dbReference type="ARBA" id="ARBA00022989"/>
    </source>
</evidence>
<dbReference type="Proteomes" id="UP000613193">
    <property type="component" value="Unassembled WGS sequence"/>
</dbReference>
<dbReference type="InterPro" id="IPR017825">
    <property type="entry name" value="Lycopene_cyclase_dom"/>
</dbReference>
<evidence type="ECO:0000259" key="9">
    <source>
        <dbReference type="Pfam" id="PF18916"/>
    </source>
</evidence>
<feature type="transmembrane region" description="Helical" evidence="8">
    <location>
        <begin position="110"/>
        <end position="127"/>
    </location>
</feature>
<accession>A0A934PS17</accession>
<feature type="domain" description="Lycopene cyclase" evidence="9">
    <location>
        <begin position="3"/>
        <end position="94"/>
    </location>
</feature>
<evidence type="ECO:0000313" key="11">
    <source>
        <dbReference type="Proteomes" id="UP000613193"/>
    </source>
</evidence>
<reference evidence="10" key="1">
    <citation type="submission" date="2020-12" db="EMBL/GenBank/DDBJ databases">
        <title>Bacterial novel species Mucilaginibacter sp. SD-g isolated from soil.</title>
        <authorList>
            <person name="Jung H.-Y."/>
        </authorList>
    </citation>
    <scope>NUCLEOTIDE SEQUENCE</scope>
    <source>
        <strain evidence="10">SD-g</strain>
    </source>
</reference>
<dbReference type="GO" id="GO:0016872">
    <property type="term" value="F:intramolecular lyase activity"/>
    <property type="evidence" value="ECO:0007669"/>
    <property type="project" value="InterPro"/>
</dbReference>
<evidence type="ECO:0000313" key="10">
    <source>
        <dbReference type="EMBL" id="MBK0378161.1"/>
    </source>
</evidence>
<feature type="transmembrane region" description="Helical" evidence="8">
    <location>
        <begin position="159"/>
        <end position="183"/>
    </location>
</feature>
<gene>
    <name evidence="10" type="ORF">I5M19_02520</name>
</gene>
<dbReference type="AlphaFoldDB" id="A0A934PS17"/>